<evidence type="ECO:0000256" key="1">
    <source>
        <dbReference type="ARBA" id="ARBA00022505"/>
    </source>
</evidence>
<dbReference type="InterPro" id="IPR016208">
    <property type="entry name" value="Ald_Oxase/xanthine_DH-like"/>
</dbReference>
<dbReference type="SUPFAM" id="SSF54665">
    <property type="entry name" value="CO dehydrogenase molybdoprotein N-domain-like"/>
    <property type="match status" value="1"/>
</dbReference>
<dbReference type="Gene3D" id="3.30.365.10">
    <property type="entry name" value="Aldehyde oxidase/xanthine dehydrogenase, molybdopterin binding domain"/>
    <property type="match status" value="4"/>
</dbReference>
<dbReference type="SUPFAM" id="SSF56003">
    <property type="entry name" value="Molybdenum cofactor-binding domain"/>
    <property type="match status" value="1"/>
</dbReference>
<proteinExistence type="predicted"/>
<accession>A0A916XLL7</accession>
<keyword evidence="1" id="KW-0500">Molybdenum</keyword>
<organism evidence="4 5">
    <name type="scientific">Chelatococcus reniformis</name>
    <dbReference type="NCBI Taxonomy" id="1494448"/>
    <lineage>
        <taxon>Bacteria</taxon>
        <taxon>Pseudomonadati</taxon>
        <taxon>Pseudomonadota</taxon>
        <taxon>Alphaproteobacteria</taxon>
        <taxon>Hyphomicrobiales</taxon>
        <taxon>Chelatococcaceae</taxon>
        <taxon>Chelatococcus</taxon>
    </lineage>
</organism>
<keyword evidence="5" id="KW-1185">Reference proteome</keyword>
<dbReference type="Pfam" id="PF02738">
    <property type="entry name" value="MoCoBD_1"/>
    <property type="match status" value="1"/>
</dbReference>
<dbReference type="InterPro" id="IPR037165">
    <property type="entry name" value="AldOxase/xan_DH_Mopterin-bd_sf"/>
</dbReference>
<feature type="domain" description="Aldehyde oxidase/xanthine dehydrogenase a/b hammerhead" evidence="3">
    <location>
        <begin position="21"/>
        <end position="141"/>
    </location>
</feature>
<dbReference type="InterPro" id="IPR046867">
    <property type="entry name" value="AldOxase/xan_DH_MoCoBD2"/>
</dbReference>
<keyword evidence="2" id="KW-0560">Oxidoreductase</keyword>
<evidence type="ECO:0000256" key="2">
    <source>
        <dbReference type="ARBA" id="ARBA00023002"/>
    </source>
</evidence>
<dbReference type="InterPro" id="IPR000674">
    <property type="entry name" value="Ald_Oxase/Xan_DH_a/b"/>
</dbReference>
<reference evidence="4" key="1">
    <citation type="journal article" date="2014" name="Int. J. Syst. Evol. Microbiol.">
        <title>Complete genome sequence of Corynebacterium casei LMG S-19264T (=DSM 44701T), isolated from a smear-ripened cheese.</title>
        <authorList>
            <consortium name="US DOE Joint Genome Institute (JGI-PGF)"/>
            <person name="Walter F."/>
            <person name="Albersmeier A."/>
            <person name="Kalinowski J."/>
            <person name="Ruckert C."/>
        </authorList>
    </citation>
    <scope>NUCLEOTIDE SEQUENCE</scope>
    <source>
        <strain evidence="4">CGMCC 1.12919</strain>
    </source>
</reference>
<evidence type="ECO:0000313" key="5">
    <source>
        <dbReference type="Proteomes" id="UP000637002"/>
    </source>
</evidence>
<dbReference type="Pfam" id="PF01315">
    <property type="entry name" value="Ald_Xan_dh_C"/>
    <property type="match status" value="1"/>
</dbReference>
<dbReference type="EMBL" id="BMGG01000009">
    <property type="protein sequence ID" value="GGC84198.1"/>
    <property type="molecule type" value="Genomic_DNA"/>
</dbReference>
<evidence type="ECO:0000313" key="4">
    <source>
        <dbReference type="EMBL" id="GGC84198.1"/>
    </source>
</evidence>
<dbReference type="InterPro" id="IPR008274">
    <property type="entry name" value="AldOxase/xan_DH_MoCoBD1"/>
</dbReference>
<name>A0A916XLL7_9HYPH</name>
<protein>
    <submittedName>
        <fullName evidence="4">Carbon monoxide dehydrogenase</fullName>
    </submittedName>
</protein>
<dbReference type="Gene3D" id="3.90.1170.50">
    <property type="entry name" value="Aldehyde oxidase/xanthine dehydrogenase, a/b hammerhead"/>
    <property type="match status" value="1"/>
</dbReference>
<dbReference type="InterPro" id="IPR036856">
    <property type="entry name" value="Ald_Oxase/Xan_DH_a/b_sf"/>
</dbReference>
<comment type="caution">
    <text evidence="4">The sequence shown here is derived from an EMBL/GenBank/DDBJ whole genome shotgun (WGS) entry which is preliminary data.</text>
</comment>
<evidence type="ECO:0000259" key="3">
    <source>
        <dbReference type="SMART" id="SM01008"/>
    </source>
</evidence>
<dbReference type="GO" id="GO:0005506">
    <property type="term" value="F:iron ion binding"/>
    <property type="evidence" value="ECO:0007669"/>
    <property type="project" value="InterPro"/>
</dbReference>
<gene>
    <name evidence="4" type="ORF">GCM10010994_47640</name>
</gene>
<dbReference type="Pfam" id="PF20256">
    <property type="entry name" value="MoCoBD_2"/>
    <property type="match status" value="1"/>
</dbReference>
<dbReference type="PANTHER" id="PTHR11908:SF132">
    <property type="entry name" value="ALDEHYDE OXIDASE 1-RELATED"/>
    <property type="match status" value="1"/>
</dbReference>
<sequence>MTAKFGIGQPLKRVEDERLLTGVGSYTADITAPSAAAAVVVRSPHASARFTIGDLAEVRAMPGVLLVLTGADVADLGGLPCPGAAAVHNTDGSAVVLPDYPVLPRDQVRHIGEAIALVVAESDLEGRQAAEAFPVEWESLEAVVGIEQASGNEALVWPQLTSNTAFDMLVGDKDKVEAAFAMAARTVELALVNNRVVANYMEPRACLADYDPAAERWTITLGSQGSHGIRDTLARQILKVDRERIRVVTPDVGGGFGTKIFMYREYPLCAVAAQRIGRAVRWVSDRNEHFVADTHGRDNATRAEMALDESGRFLGLRVDLRADLGAYLSQFAPFIPAVGARMTPGCYDIPALLVRVRGYYTNSVPVDAYRGAGRPEAAYAIERFVDYIARKIGKDRAELRALNFVKPETMPHTTQTGRVYDSGEFEGHMRRAMEIGDWSGFEARCAAAAQKGRLRGIGLASYIEACSGGGAEKAEVRLEPDGSAVVLIGTQSTGQGHQTAYAQLVSQHLQLPLDRISVLQGDTAVIASGGGTGGSRSIPVGGASVDQASRTLAERLKAFAAEALEASPADLEIAEGGEVRVVGTDRSISFADIAQLPAATREQLAVEDAWTPPEFTYPNGTHVCEVEIDPDTAEIAIERYSIVDDFGVTLNPLLLAGQVHGGVVQGVGQALHERTVFDADGQLVTASFMDYRMPRAADFPEITFETRNVPCKTNVLGMKGAGEAGSIGGTPAVMNAVCDALWRAHGIAHVDMPVTPDRLFALLRTAAAKAA</sequence>
<dbReference type="GO" id="GO:0016491">
    <property type="term" value="F:oxidoreductase activity"/>
    <property type="evidence" value="ECO:0007669"/>
    <property type="project" value="UniProtKB-KW"/>
</dbReference>
<dbReference type="AlphaFoldDB" id="A0A916XLL7"/>
<dbReference type="PANTHER" id="PTHR11908">
    <property type="entry name" value="XANTHINE DEHYDROGENASE"/>
    <property type="match status" value="1"/>
</dbReference>
<dbReference type="SMART" id="SM01008">
    <property type="entry name" value="Ald_Xan_dh_C"/>
    <property type="match status" value="1"/>
</dbReference>
<reference evidence="4" key="2">
    <citation type="submission" date="2020-09" db="EMBL/GenBank/DDBJ databases">
        <authorList>
            <person name="Sun Q."/>
            <person name="Zhou Y."/>
        </authorList>
    </citation>
    <scope>NUCLEOTIDE SEQUENCE</scope>
    <source>
        <strain evidence="4">CGMCC 1.12919</strain>
    </source>
</reference>
<dbReference type="Proteomes" id="UP000637002">
    <property type="component" value="Unassembled WGS sequence"/>
</dbReference>